<dbReference type="GO" id="GO:0016616">
    <property type="term" value="F:oxidoreductase activity, acting on the CH-OH group of donors, NAD or NADP as acceptor"/>
    <property type="evidence" value="ECO:0007669"/>
    <property type="project" value="TreeGrafter"/>
</dbReference>
<dbReference type="InterPro" id="IPR002347">
    <property type="entry name" value="SDR_fam"/>
</dbReference>
<dbReference type="EMBL" id="CAEZYD010000016">
    <property type="protein sequence ID" value="CAB4714834.1"/>
    <property type="molecule type" value="Genomic_DNA"/>
</dbReference>
<dbReference type="PANTHER" id="PTHR42760">
    <property type="entry name" value="SHORT-CHAIN DEHYDROGENASES/REDUCTASES FAMILY MEMBER"/>
    <property type="match status" value="1"/>
</dbReference>
<dbReference type="PRINTS" id="PR00080">
    <property type="entry name" value="SDRFAMILY"/>
</dbReference>
<proteinExistence type="inferred from homology"/>
<dbReference type="FunFam" id="3.40.50.720:FF:000084">
    <property type="entry name" value="Short-chain dehydrogenase reductase"/>
    <property type="match status" value="1"/>
</dbReference>
<evidence type="ECO:0000313" key="6">
    <source>
        <dbReference type="EMBL" id="CAB4901483.1"/>
    </source>
</evidence>
<evidence type="ECO:0000313" key="7">
    <source>
        <dbReference type="EMBL" id="CAB4967499.1"/>
    </source>
</evidence>
<evidence type="ECO:0000256" key="2">
    <source>
        <dbReference type="ARBA" id="ARBA00023002"/>
    </source>
</evidence>
<dbReference type="EMBL" id="CAFBPT010000013">
    <property type="protein sequence ID" value="CAB5033029.1"/>
    <property type="molecule type" value="Genomic_DNA"/>
</dbReference>
<gene>
    <name evidence="3" type="ORF">UFOPK2343_01041</name>
    <name evidence="4" type="ORF">UFOPK2652_01035</name>
    <name evidence="5" type="ORF">UFOPK3128_01229</name>
    <name evidence="6" type="ORF">UFOPK3511_01067</name>
    <name evidence="7" type="ORF">UFOPK3880_01164</name>
    <name evidence="8" type="ORF">UFOPK4146_01218</name>
</gene>
<dbReference type="GO" id="GO:0006633">
    <property type="term" value="P:fatty acid biosynthetic process"/>
    <property type="evidence" value="ECO:0007669"/>
    <property type="project" value="TreeGrafter"/>
</dbReference>
<evidence type="ECO:0000313" key="3">
    <source>
        <dbReference type="EMBL" id="CAB4680202.1"/>
    </source>
</evidence>
<accession>A0A6J7RW84</accession>
<dbReference type="EMBL" id="CAEZXD010000031">
    <property type="protein sequence ID" value="CAB4680202.1"/>
    <property type="molecule type" value="Genomic_DNA"/>
</dbReference>
<evidence type="ECO:0000313" key="8">
    <source>
        <dbReference type="EMBL" id="CAB5033029.1"/>
    </source>
</evidence>
<sequence>MSNQVAVVTGAGSGIGAAIARELFSRGYTVVVSDIDLKSAQKVASELKGAAAEQLDVTNPAASTELVNKVVKDYGRIDVWVSNAGISKMQKFVDVSPEDLKRSFEVNTYGIFYCGQAVARKMIELGTRGKIINTASMAAKQGRVPFLADYVASKFAVLGLTQAMAFELAPHGIRVNCVCPGFVATPMQDRELAWEAQLRGTDPESVKKLWINDTPLARLETPEDVAKVVAFLAGPDADFITGEAISVNGGAYMD</sequence>
<organism evidence="8">
    <name type="scientific">freshwater metagenome</name>
    <dbReference type="NCBI Taxonomy" id="449393"/>
    <lineage>
        <taxon>unclassified sequences</taxon>
        <taxon>metagenomes</taxon>
        <taxon>ecological metagenomes</taxon>
    </lineage>
</organism>
<dbReference type="Gene3D" id="3.40.50.720">
    <property type="entry name" value="NAD(P)-binding Rossmann-like Domain"/>
    <property type="match status" value="1"/>
</dbReference>
<protein>
    <submittedName>
        <fullName evidence="8">Unannotated protein</fullName>
    </submittedName>
</protein>
<dbReference type="PANTHER" id="PTHR42760:SF133">
    <property type="entry name" value="3-OXOACYL-[ACYL-CARRIER-PROTEIN] REDUCTASE"/>
    <property type="match status" value="1"/>
</dbReference>
<dbReference type="EMBL" id="CAFBNU010000015">
    <property type="protein sequence ID" value="CAB4967499.1"/>
    <property type="molecule type" value="Genomic_DNA"/>
</dbReference>
<dbReference type="GO" id="GO:0048038">
    <property type="term" value="F:quinone binding"/>
    <property type="evidence" value="ECO:0007669"/>
    <property type="project" value="TreeGrafter"/>
</dbReference>
<evidence type="ECO:0000256" key="1">
    <source>
        <dbReference type="ARBA" id="ARBA00006484"/>
    </source>
</evidence>
<dbReference type="InterPro" id="IPR036291">
    <property type="entry name" value="NAD(P)-bd_dom_sf"/>
</dbReference>
<evidence type="ECO:0000313" key="4">
    <source>
        <dbReference type="EMBL" id="CAB4714834.1"/>
    </source>
</evidence>
<reference evidence="8" key="1">
    <citation type="submission" date="2020-05" db="EMBL/GenBank/DDBJ databases">
        <authorList>
            <person name="Chiriac C."/>
            <person name="Salcher M."/>
            <person name="Ghai R."/>
            <person name="Kavagutti S V."/>
        </authorList>
    </citation>
    <scope>NUCLEOTIDE SEQUENCE</scope>
</reference>
<keyword evidence="2" id="KW-0560">Oxidoreductase</keyword>
<comment type="similarity">
    <text evidence="1">Belongs to the short-chain dehydrogenases/reductases (SDR) family.</text>
</comment>
<dbReference type="PRINTS" id="PR00081">
    <property type="entry name" value="GDHRDH"/>
</dbReference>
<dbReference type="AlphaFoldDB" id="A0A6J7RW84"/>
<dbReference type="SUPFAM" id="SSF51735">
    <property type="entry name" value="NAD(P)-binding Rossmann-fold domains"/>
    <property type="match status" value="1"/>
</dbReference>
<dbReference type="EMBL" id="CAFBMA010000014">
    <property type="protein sequence ID" value="CAB4901483.1"/>
    <property type="molecule type" value="Genomic_DNA"/>
</dbReference>
<dbReference type="NCBIfam" id="NF005559">
    <property type="entry name" value="PRK07231.1"/>
    <property type="match status" value="1"/>
</dbReference>
<dbReference type="EMBL" id="CAFAAZ010000015">
    <property type="protein sequence ID" value="CAB4826978.1"/>
    <property type="molecule type" value="Genomic_DNA"/>
</dbReference>
<name>A0A6J7RW84_9ZZZZ</name>
<dbReference type="Pfam" id="PF13561">
    <property type="entry name" value="adh_short_C2"/>
    <property type="match status" value="1"/>
</dbReference>
<evidence type="ECO:0000313" key="5">
    <source>
        <dbReference type="EMBL" id="CAB4826978.1"/>
    </source>
</evidence>